<evidence type="ECO:0000256" key="2">
    <source>
        <dbReference type="ARBA" id="ARBA00023125"/>
    </source>
</evidence>
<sequence length="344" mass="37325">MAPEEGSSRTPRPRMADVARLAGVSPMTVSRVLKDPSKVSQDAVGAVLDAVETLGYRRNENARNLRLGRERGLIGLIVTNLTNPFYAQLAVGVESFAGELGMRVIIGNSAGSVAKERQLVHDFASRGLGGIVAAPCSSDHRHFEPSLLAAMPVVFVASPGLKVAVDEVLLDDFGGTWEIVRRLVDKGHRKIAFVGFSGAMWTGSERFRGYCMALEEAGIPIDPRYVARQPGDEQAAAATITRELLDLDDPPTAVFAANNRNTVGAYRTIVERGADVELAGFDDFELADLLARPVTVVRYDAHELGRSAARILHERGENPHVDDRFGVRRLVLPTEVVEHGAVRR</sequence>
<proteinExistence type="predicted"/>
<accession>A0A4R7UV70</accession>
<dbReference type="InterPro" id="IPR000843">
    <property type="entry name" value="HTH_LacI"/>
</dbReference>
<evidence type="ECO:0000259" key="4">
    <source>
        <dbReference type="PROSITE" id="PS50932"/>
    </source>
</evidence>
<dbReference type="PANTHER" id="PTHR30146:SF109">
    <property type="entry name" value="HTH-TYPE TRANSCRIPTIONAL REGULATOR GALS"/>
    <property type="match status" value="1"/>
</dbReference>
<name>A0A4R7UV70_9PSEU</name>
<dbReference type="GO" id="GO:0003700">
    <property type="term" value="F:DNA-binding transcription factor activity"/>
    <property type="evidence" value="ECO:0007669"/>
    <property type="project" value="TreeGrafter"/>
</dbReference>
<dbReference type="Proteomes" id="UP000294927">
    <property type="component" value="Unassembled WGS sequence"/>
</dbReference>
<reference evidence="5 6" key="1">
    <citation type="submission" date="2019-03" db="EMBL/GenBank/DDBJ databases">
        <title>Genomic Encyclopedia of Archaeal and Bacterial Type Strains, Phase II (KMG-II): from individual species to whole genera.</title>
        <authorList>
            <person name="Goeker M."/>
        </authorList>
    </citation>
    <scope>NUCLEOTIDE SEQUENCE [LARGE SCALE GENOMIC DNA]</scope>
    <source>
        <strain evidence="5 6">DSM 45499</strain>
    </source>
</reference>
<organism evidence="5 6">
    <name type="scientific">Actinophytocola oryzae</name>
    <dbReference type="NCBI Taxonomy" id="502181"/>
    <lineage>
        <taxon>Bacteria</taxon>
        <taxon>Bacillati</taxon>
        <taxon>Actinomycetota</taxon>
        <taxon>Actinomycetes</taxon>
        <taxon>Pseudonocardiales</taxon>
        <taxon>Pseudonocardiaceae</taxon>
    </lineage>
</organism>
<evidence type="ECO:0000313" key="6">
    <source>
        <dbReference type="Proteomes" id="UP000294927"/>
    </source>
</evidence>
<keyword evidence="6" id="KW-1185">Reference proteome</keyword>
<keyword evidence="2" id="KW-0238">DNA-binding</keyword>
<evidence type="ECO:0000256" key="1">
    <source>
        <dbReference type="ARBA" id="ARBA00023015"/>
    </source>
</evidence>
<dbReference type="Pfam" id="PF13377">
    <property type="entry name" value="Peripla_BP_3"/>
    <property type="match status" value="1"/>
</dbReference>
<dbReference type="AlphaFoldDB" id="A0A4R7UV70"/>
<dbReference type="PROSITE" id="PS50932">
    <property type="entry name" value="HTH_LACI_2"/>
    <property type="match status" value="1"/>
</dbReference>
<dbReference type="GO" id="GO:0000976">
    <property type="term" value="F:transcription cis-regulatory region binding"/>
    <property type="evidence" value="ECO:0007669"/>
    <property type="project" value="TreeGrafter"/>
</dbReference>
<dbReference type="PANTHER" id="PTHR30146">
    <property type="entry name" value="LACI-RELATED TRANSCRIPTIONAL REPRESSOR"/>
    <property type="match status" value="1"/>
</dbReference>
<comment type="caution">
    <text evidence="5">The sequence shown here is derived from an EMBL/GenBank/DDBJ whole genome shotgun (WGS) entry which is preliminary data.</text>
</comment>
<dbReference type="InterPro" id="IPR046335">
    <property type="entry name" value="LacI/GalR-like_sensor"/>
</dbReference>
<dbReference type="RefSeq" id="WP_208298027.1">
    <property type="nucleotide sequence ID" value="NZ_SOCP01000027.1"/>
</dbReference>
<protein>
    <submittedName>
        <fullName evidence="5">LacI family transcriptional regulator</fullName>
    </submittedName>
</protein>
<feature type="domain" description="HTH lacI-type" evidence="4">
    <location>
        <begin position="13"/>
        <end position="67"/>
    </location>
</feature>
<evidence type="ECO:0000256" key="3">
    <source>
        <dbReference type="ARBA" id="ARBA00023163"/>
    </source>
</evidence>
<evidence type="ECO:0000313" key="5">
    <source>
        <dbReference type="EMBL" id="TDV38570.1"/>
    </source>
</evidence>
<dbReference type="PROSITE" id="PS00356">
    <property type="entry name" value="HTH_LACI_1"/>
    <property type="match status" value="1"/>
</dbReference>
<dbReference type="CDD" id="cd01392">
    <property type="entry name" value="HTH_LacI"/>
    <property type="match status" value="1"/>
</dbReference>
<dbReference type="CDD" id="cd06267">
    <property type="entry name" value="PBP1_LacI_sugar_binding-like"/>
    <property type="match status" value="1"/>
</dbReference>
<dbReference type="SUPFAM" id="SSF53822">
    <property type="entry name" value="Periplasmic binding protein-like I"/>
    <property type="match status" value="1"/>
</dbReference>
<dbReference type="InterPro" id="IPR010982">
    <property type="entry name" value="Lambda_DNA-bd_dom_sf"/>
</dbReference>
<dbReference type="SMART" id="SM00354">
    <property type="entry name" value="HTH_LACI"/>
    <property type="match status" value="1"/>
</dbReference>
<dbReference type="Gene3D" id="1.10.260.40">
    <property type="entry name" value="lambda repressor-like DNA-binding domains"/>
    <property type="match status" value="1"/>
</dbReference>
<dbReference type="SUPFAM" id="SSF47413">
    <property type="entry name" value="lambda repressor-like DNA-binding domains"/>
    <property type="match status" value="1"/>
</dbReference>
<keyword evidence="3" id="KW-0804">Transcription</keyword>
<gene>
    <name evidence="5" type="ORF">CLV71_12713</name>
</gene>
<dbReference type="Gene3D" id="3.40.50.2300">
    <property type="match status" value="2"/>
</dbReference>
<dbReference type="Pfam" id="PF00356">
    <property type="entry name" value="LacI"/>
    <property type="match status" value="1"/>
</dbReference>
<keyword evidence="1" id="KW-0805">Transcription regulation</keyword>
<dbReference type="InterPro" id="IPR028082">
    <property type="entry name" value="Peripla_BP_I"/>
</dbReference>
<dbReference type="EMBL" id="SOCP01000027">
    <property type="protein sequence ID" value="TDV38570.1"/>
    <property type="molecule type" value="Genomic_DNA"/>
</dbReference>